<evidence type="ECO:0000313" key="2">
    <source>
        <dbReference type="Proteomes" id="UP001159937"/>
    </source>
</evidence>
<sequence>MADNEKLGSTSPQVLLKNAINLDKLVNDRESESLPDRFAVLRRTWFGMEMVFNRFITYITGRGEQAVGAIGWQELGKWATGLTVDNRQQIVYYNGSWYKYLGELEHVITGDSPENDGGVWSAENPTGKWSNIGDAALRTDLGSSEKGLGGWLVNYTRNKLSSSIKTASQMLDAQPIYCYEFVDVITDKPDISDPTTWDWTPAINAAIAKSKAMQYQPVCLPHHAFITSGGHIPSTNILEYSGGSTTDGKKYKGVPIIGYGAEISKAKFKAAANVSCFSVVGLSGGSKSTCYFRDFTIEPAGTAYQYLGYGIELNSVGYVNISNVAVYFLDENFRFYNGIANGWTEFNILNNCFSYRGNSCYSFIRGAGNDSFHGNHLIGCFGQIRTSGGGGYGLKLRGLSSSALVWLYEADMGIKWYAGTNAKVISLAFAEMTNNTQDMTCEGAAIMESLDDYSRCQHRGRWLNNGTTTFSLVSERVGAQGRFTFQNLHSRTGAFVDSNISDYAPGIMPVTPDIYNNNGVGLFYMFGTNFASPMQTCQNYAGNGFYLGQIPLNGSVTDVTPSWKWSNDGGIMKSYNVAGMRFQIGSAETVRLTSAAIYPFNDNGMTMGLAANRYSNSYVSRRMYTAITGDLFGNGSPEGSVTAGVGSTYRRLDGGASSSFYVKETGTGNTGWIAK</sequence>
<proteinExistence type="predicted"/>
<protein>
    <recommendedName>
        <fullName evidence="3">Tail spike TSP1/Gp66 N-terminal domain-containing protein</fullName>
    </recommendedName>
</protein>
<evidence type="ECO:0000313" key="1">
    <source>
        <dbReference type="EMBL" id="MDH0967150.1"/>
    </source>
</evidence>
<dbReference type="AlphaFoldDB" id="A0AAJ1KZZ8"/>
<reference evidence="1" key="1">
    <citation type="submission" date="2022-09" db="EMBL/GenBank/DDBJ databases">
        <title>Intensive care unit water sources are persistently colonized with multi-drug resistant bacteria and are the site of extensive horizontal gene transfer of antibiotic resistance genes.</title>
        <authorList>
            <person name="Diorio-Toth L."/>
        </authorList>
    </citation>
    <scope>NUCLEOTIDE SEQUENCE</scope>
    <source>
        <strain evidence="1">GD03918</strain>
    </source>
</reference>
<comment type="caution">
    <text evidence="1">The sequence shown here is derived from an EMBL/GenBank/DDBJ whole genome shotgun (WGS) entry which is preliminary data.</text>
</comment>
<evidence type="ECO:0008006" key="3">
    <source>
        <dbReference type="Google" id="ProtNLM"/>
    </source>
</evidence>
<dbReference type="Gene3D" id="2.10.10.80">
    <property type="match status" value="1"/>
</dbReference>
<dbReference type="RefSeq" id="WP_279945125.1">
    <property type="nucleotide sequence ID" value="NZ_JAOCBF010000080.1"/>
</dbReference>
<organism evidence="1 2">
    <name type="scientific">Klebsiella michiganensis</name>
    <dbReference type="NCBI Taxonomy" id="1134687"/>
    <lineage>
        <taxon>Bacteria</taxon>
        <taxon>Pseudomonadati</taxon>
        <taxon>Pseudomonadota</taxon>
        <taxon>Gammaproteobacteria</taxon>
        <taxon>Enterobacterales</taxon>
        <taxon>Enterobacteriaceae</taxon>
        <taxon>Klebsiella/Raoultella group</taxon>
        <taxon>Klebsiella</taxon>
    </lineage>
</organism>
<dbReference type="EMBL" id="JAOCBF010000080">
    <property type="protein sequence ID" value="MDH0967150.1"/>
    <property type="molecule type" value="Genomic_DNA"/>
</dbReference>
<gene>
    <name evidence="1" type="ORF">N5C89_30380</name>
</gene>
<accession>A0AAJ1KZZ8</accession>
<name>A0AAJ1KZZ8_9ENTR</name>
<dbReference type="Proteomes" id="UP001159937">
    <property type="component" value="Unassembled WGS sequence"/>
</dbReference>